<evidence type="ECO:0000313" key="1">
    <source>
        <dbReference type="EMBL" id="MBB1159505.1"/>
    </source>
</evidence>
<dbReference type="RefSeq" id="WP_182896185.1">
    <property type="nucleotide sequence ID" value="NZ_JACGZW010000020.1"/>
</dbReference>
<dbReference type="AlphaFoldDB" id="A0A7W3W676"/>
<dbReference type="EMBL" id="JACGZW010000020">
    <property type="protein sequence ID" value="MBB1159505.1"/>
    <property type="molecule type" value="Genomic_DNA"/>
</dbReference>
<accession>A0A7W3W676</accession>
<protein>
    <submittedName>
        <fullName evidence="1">Uncharacterized protein</fullName>
    </submittedName>
</protein>
<dbReference type="Proteomes" id="UP000526734">
    <property type="component" value="Unassembled WGS sequence"/>
</dbReference>
<proteinExistence type="predicted"/>
<evidence type="ECO:0000313" key="2">
    <source>
        <dbReference type="Proteomes" id="UP000526734"/>
    </source>
</evidence>
<reference evidence="1 2" key="1">
    <citation type="submission" date="2020-08" db="EMBL/GenBank/DDBJ databases">
        <title>Amycolatopsis sp. nov. DR6-1 isolated from Dendrobium heterocarpum.</title>
        <authorList>
            <person name="Tedsree N."/>
            <person name="Kuncharoen N."/>
            <person name="Likhitwitayawuid K."/>
            <person name="Tanasupawat S."/>
        </authorList>
    </citation>
    <scope>NUCLEOTIDE SEQUENCE [LARGE SCALE GENOMIC DNA]</scope>
    <source>
        <strain evidence="1 2">DR6-1</strain>
    </source>
</reference>
<sequence length="112" mass="12713">MPETFEMDRVDRIADILYGVASGGGLIQYVPLGRRVGVQPNHLGYFLEQVSIRAADQEAPLWSALVVSKDSGRPSEGFYGLARRLRSEYRDLDESTLWHQERQRCYEAARPA</sequence>
<comment type="caution">
    <text evidence="1">The sequence shown here is derived from an EMBL/GenBank/DDBJ whole genome shotgun (WGS) entry which is preliminary data.</text>
</comment>
<keyword evidence="2" id="KW-1185">Reference proteome</keyword>
<organism evidence="1 2">
    <name type="scientific">Amycolatopsis dendrobii</name>
    <dbReference type="NCBI Taxonomy" id="2760662"/>
    <lineage>
        <taxon>Bacteria</taxon>
        <taxon>Bacillati</taxon>
        <taxon>Actinomycetota</taxon>
        <taxon>Actinomycetes</taxon>
        <taxon>Pseudonocardiales</taxon>
        <taxon>Pseudonocardiaceae</taxon>
        <taxon>Amycolatopsis</taxon>
    </lineage>
</organism>
<name>A0A7W3W676_9PSEU</name>
<gene>
    <name evidence="1" type="ORF">H4281_40720</name>
</gene>